<dbReference type="PANTHER" id="PTHR43204">
    <property type="entry name" value="ABC TRANSPORTER I FAMILY MEMBER 6, CHLOROPLASTIC"/>
    <property type="match status" value="1"/>
</dbReference>
<proteinExistence type="inferred from homology"/>
<dbReference type="CDD" id="cd03217">
    <property type="entry name" value="ABC_FeS_Assembly"/>
    <property type="match status" value="1"/>
</dbReference>
<dbReference type="AlphaFoldDB" id="A0A1F6BEQ9"/>
<dbReference type="STRING" id="1798401.A2363_02640"/>
<feature type="domain" description="ABC transporter" evidence="4">
    <location>
        <begin position="3"/>
        <end position="254"/>
    </location>
</feature>
<dbReference type="Proteomes" id="UP000176186">
    <property type="component" value="Unassembled WGS sequence"/>
</dbReference>
<dbReference type="InterPro" id="IPR010230">
    <property type="entry name" value="FeS-cluster_ATPase_SufC"/>
</dbReference>
<accession>A0A1F6BEQ9</accession>
<dbReference type="SMART" id="SM00382">
    <property type="entry name" value="AAA"/>
    <property type="match status" value="1"/>
</dbReference>
<dbReference type="InterPro" id="IPR017871">
    <property type="entry name" value="ABC_transporter-like_CS"/>
</dbReference>
<dbReference type="PROSITE" id="PS00211">
    <property type="entry name" value="ABC_TRANSPORTER_1"/>
    <property type="match status" value="1"/>
</dbReference>
<evidence type="ECO:0000313" key="6">
    <source>
        <dbReference type="Proteomes" id="UP000176186"/>
    </source>
</evidence>
<keyword evidence="2" id="KW-0547">Nucleotide-binding</keyword>
<keyword evidence="3" id="KW-0067">ATP-binding</keyword>
<dbReference type="InterPro" id="IPR003593">
    <property type="entry name" value="AAA+_ATPase"/>
</dbReference>
<sequence>MLLTVSDLHVSVENKPILRGLSLRVKSGEVHAVMGPNGSGKSTLAYAFLGHPAYTSRGKIVLNKKDISHLSTEDRAKAGLFLALQSPIAIPGVTVTNLLRAALGDNKNPSHNPILARRFVGSLPVEEFMKAVKEYAKQLHIDESFLSRGIHDGFSGGEKKKIEMLQALVLKPKFAIFDEIDTGLDVDALRIVARGIGMLSQKGTGIIIITHYQRILKYLKPDVVHILVSGKIVKTGNAELAKKIEDNGYTQFSV</sequence>
<comment type="caution">
    <text evidence="5">The sequence shown here is derived from an EMBL/GenBank/DDBJ whole genome shotgun (WGS) entry which is preliminary data.</text>
</comment>
<dbReference type="GO" id="GO:0016887">
    <property type="term" value="F:ATP hydrolysis activity"/>
    <property type="evidence" value="ECO:0007669"/>
    <property type="project" value="InterPro"/>
</dbReference>
<evidence type="ECO:0000259" key="4">
    <source>
        <dbReference type="PROSITE" id="PS50893"/>
    </source>
</evidence>
<dbReference type="GO" id="GO:0005524">
    <property type="term" value="F:ATP binding"/>
    <property type="evidence" value="ECO:0007669"/>
    <property type="project" value="UniProtKB-KW"/>
</dbReference>
<dbReference type="SUPFAM" id="SSF52540">
    <property type="entry name" value="P-loop containing nucleoside triphosphate hydrolases"/>
    <property type="match status" value="1"/>
</dbReference>
<reference evidence="5 6" key="1">
    <citation type="journal article" date="2016" name="Nat. Commun.">
        <title>Thousands of microbial genomes shed light on interconnected biogeochemical processes in an aquifer system.</title>
        <authorList>
            <person name="Anantharaman K."/>
            <person name="Brown C.T."/>
            <person name="Hug L.A."/>
            <person name="Sharon I."/>
            <person name="Castelle C.J."/>
            <person name="Probst A.J."/>
            <person name="Thomas B.C."/>
            <person name="Singh A."/>
            <person name="Wilkins M.J."/>
            <person name="Karaoz U."/>
            <person name="Brodie E.L."/>
            <person name="Williams K.H."/>
            <person name="Hubbard S.S."/>
            <person name="Banfield J.F."/>
        </authorList>
    </citation>
    <scope>NUCLEOTIDE SEQUENCE [LARGE SCALE GENOMIC DNA]</scope>
</reference>
<dbReference type="PANTHER" id="PTHR43204:SF1">
    <property type="entry name" value="ABC TRANSPORTER I FAMILY MEMBER 6, CHLOROPLASTIC"/>
    <property type="match status" value="1"/>
</dbReference>
<protein>
    <submittedName>
        <fullName evidence="5">Fe-S cluster assembly ATPase SufC</fullName>
    </submittedName>
</protein>
<organism evidence="5 6">
    <name type="scientific">Candidatus Gottesmanbacteria bacterium RIFOXYB1_FULL_47_11</name>
    <dbReference type="NCBI Taxonomy" id="1798401"/>
    <lineage>
        <taxon>Bacteria</taxon>
        <taxon>Candidatus Gottesmaniibacteriota</taxon>
    </lineage>
</organism>
<dbReference type="Pfam" id="PF00005">
    <property type="entry name" value="ABC_tran"/>
    <property type="match status" value="1"/>
</dbReference>
<dbReference type="InterPro" id="IPR003439">
    <property type="entry name" value="ABC_transporter-like_ATP-bd"/>
</dbReference>
<evidence type="ECO:0000256" key="3">
    <source>
        <dbReference type="ARBA" id="ARBA00022840"/>
    </source>
</evidence>
<evidence type="ECO:0000256" key="1">
    <source>
        <dbReference type="ARBA" id="ARBA00006216"/>
    </source>
</evidence>
<dbReference type="NCBIfam" id="TIGR01978">
    <property type="entry name" value="sufC"/>
    <property type="match status" value="1"/>
</dbReference>
<dbReference type="PROSITE" id="PS50893">
    <property type="entry name" value="ABC_TRANSPORTER_2"/>
    <property type="match status" value="1"/>
</dbReference>
<evidence type="ECO:0000313" key="5">
    <source>
        <dbReference type="EMBL" id="OGG35293.1"/>
    </source>
</evidence>
<comment type="similarity">
    <text evidence="1">Belongs to the ABC transporter superfamily. Ycf16 family.</text>
</comment>
<dbReference type="EMBL" id="MFKE01000016">
    <property type="protein sequence ID" value="OGG35293.1"/>
    <property type="molecule type" value="Genomic_DNA"/>
</dbReference>
<name>A0A1F6BEQ9_9BACT</name>
<evidence type="ECO:0000256" key="2">
    <source>
        <dbReference type="ARBA" id="ARBA00022741"/>
    </source>
</evidence>
<dbReference type="Gene3D" id="3.40.50.300">
    <property type="entry name" value="P-loop containing nucleotide triphosphate hydrolases"/>
    <property type="match status" value="1"/>
</dbReference>
<gene>
    <name evidence="5" type="ORF">A2363_02640</name>
</gene>
<dbReference type="InterPro" id="IPR027417">
    <property type="entry name" value="P-loop_NTPase"/>
</dbReference>